<name>A0A1B1E6G9_9APIC</name>
<evidence type="ECO:0000313" key="2">
    <source>
        <dbReference type="Proteomes" id="UP000092716"/>
    </source>
</evidence>
<accession>A0A1B1E6G9</accession>
<keyword evidence="2" id="KW-1185">Reference proteome</keyword>
<dbReference type="GeneID" id="30911649"/>
<dbReference type="VEuPathDB" id="PlasmoDB:PCOAH_00049180"/>
<evidence type="ECO:0000313" key="1">
    <source>
        <dbReference type="EMBL" id="ANQ10634.1"/>
    </source>
</evidence>
<organism evidence="1 2">
    <name type="scientific">Plasmodium coatneyi</name>
    <dbReference type="NCBI Taxonomy" id="208452"/>
    <lineage>
        <taxon>Eukaryota</taxon>
        <taxon>Sar</taxon>
        <taxon>Alveolata</taxon>
        <taxon>Apicomplexa</taxon>
        <taxon>Aconoidasida</taxon>
        <taxon>Haemosporida</taxon>
        <taxon>Plasmodiidae</taxon>
        <taxon>Plasmodium</taxon>
    </lineage>
</organism>
<reference evidence="2" key="1">
    <citation type="submission" date="2016-06" db="EMBL/GenBank/DDBJ databases">
        <title>First high quality genome sequence of Plasmodium coatneyi using continuous long reads from single molecule, real-time sequencing.</title>
        <authorList>
            <person name="Chien J.-T."/>
            <person name="Pakala S.B."/>
            <person name="Geraldo J.A."/>
            <person name="Lapp S.A."/>
            <person name="Barnwell J.W."/>
            <person name="Kissinger J.C."/>
            <person name="Galinski M.R."/>
            <person name="Humphrey J.C."/>
        </authorList>
    </citation>
    <scope>NUCLEOTIDE SEQUENCE [LARGE SCALE GENOMIC DNA]</scope>
    <source>
        <strain evidence="2">Hackeri</strain>
    </source>
</reference>
<dbReference type="KEGG" id="pcot:PCOAH_00049180"/>
<sequence>MIAQSEEARLKQLVGKLKSQGMFDEVQKNTVDKNIVKKIAILYDVFKRINEGSASICGSSNSDFIYTSDIKHALKYDDFVRVRFHIIPVERKKGMLHLGEEEKNYHFIENMNHIVSNIYNPSSYDQFLNNRVQEDKDKLTCMMKCLNEIESAYIYRYRSDNNIKITFEIFCHNFYTFLSYDYKRKSCIQNFCNKYANVEVTNPFQLSTPQNMFHINSIGTVMHPSADQYERDTLEKLKPFILESLEMVKEFHGTGDERKPPFGGAQLDNDFFVKNTHYEDDMRNLIKMERAANEYRRLRTGLAKR</sequence>
<proteinExistence type="predicted"/>
<dbReference type="RefSeq" id="XP_019917329.1">
    <property type="nucleotide sequence ID" value="XM_020061701.1"/>
</dbReference>
<protein>
    <submittedName>
        <fullName evidence="1">Uncharacterized protein</fullName>
    </submittedName>
</protein>
<dbReference type="OrthoDB" id="383974at2759"/>
<gene>
    <name evidence="1" type="ORF">PCOAH_00049180</name>
</gene>
<dbReference type="EMBL" id="CP016251">
    <property type="protein sequence ID" value="ANQ10634.1"/>
    <property type="molecule type" value="Genomic_DNA"/>
</dbReference>
<dbReference type="AlphaFoldDB" id="A0A1B1E6G9"/>
<dbReference type="Proteomes" id="UP000092716">
    <property type="component" value="Chromosome 13"/>
</dbReference>